<keyword evidence="3" id="KW-1185">Reference proteome</keyword>
<organism evidence="2 3">
    <name type="scientific">Sphingobacterium humi</name>
    <dbReference type="NCBI Taxonomy" id="1796905"/>
    <lineage>
        <taxon>Bacteria</taxon>
        <taxon>Pseudomonadati</taxon>
        <taxon>Bacteroidota</taxon>
        <taxon>Sphingobacteriia</taxon>
        <taxon>Sphingobacteriales</taxon>
        <taxon>Sphingobacteriaceae</taxon>
        <taxon>Sphingobacterium</taxon>
    </lineage>
</organism>
<reference evidence="2 3" key="1">
    <citation type="submission" date="2019-12" db="EMBL/GenBank/DDBJ databases">
        <authorList>
            <person name="Dong K."/>
        </authorList>
    </citation>
    <scope>NUCLEOTIDE SEQUENCE [LARGE SCALE GENOMIC DNA]</scope>
    <source>
        <strain evidence="2 3">JCM 31225</strain>
    </source>
</reference>
<dbReference type="OrthoDB" id="1093445at2"/>
<gene>
    <name evidence="2" type="ORF">GQF63_04025</name>
</gene>
<protein>
    <recommendedName>
        <fullName evidence="1">Dual OB-containing domain-containing protein</fullName>
    </recommendedName>
</protein>
<dbReference type="Pfam" id="PF22557">
    <property type="entry name" value="DuOB"/>
    <property type="match status" value="1"/>
</dbReference>
<evidence type="ECO:0000259" key="1">
    <source>
        <dbReference type="Pfam" id="PF22557"/>
    </source>
</evidence>
<proteinExistence type="predicted"/>
<name>A0A6N8KY57_9SPHI</name>
<dbReference type="AlphaFoldDB" id="A0A6N8KY57"/>
<feature type="domain" description="Dual OB-containing" evidence="1">
    <location>
        <begin position="6"/>
        <end position="205"/>
    </location>
</feature>
<dbReference type="EMBL" id="WSQA01000002">
    <property type="protein sequence ID" value="MVZ61181.1"/>
    <property type="molecule type" value="Genomic_DNA"/>
</dbReference>
<dbReference type="Proteomes" id="UP000435036">
    <property type="component" value="Unassembled WGS sequence"/>
</dbReference>
<accession>A0A6N8KY57</accession>
<dbReference type="RefSeq" id="WP_160367820.1">
    <property type="nucleotide sequence ID" value="NZ_WSQA01000002.1"/>
</dbReference>
<comment type="caution">
    <text evidence="2">The sequence shown here is derived from an EMBL/GenBank/DDBJ whole genome shotgun (WGS) entry which is preliminary data.</text>
</comment>
<evidence type="ECO:0000313" key="2">
    <source>
        <dbReference type="EMBL" id="MVZ61181.1"/>
    </source>
</evidence>
<dbReference type="InterPro" id="IPR054335">
    <property type="entry name" value="DuOB_dom"/>
</dbReference>
<sequence>MKELALILSKTQMNNGQVCMGGLTWSGRHIRLFDKQENYLPRSVDLAPRQILEIEFIERKNNKLPHVEDILVLNIGQRESLEDKISVKEFLESKNISIWRGHPDELFDKLIQWTPTGKGYIDENGGVPSHSVGFWISDKDLKRYDYKGVRYQYNSRIGWRNIKYKGIEESVPVIPAGTLLRVSLARWKTFNDEEQPKCWLQLSGWYDLGNRSD</sequence>
<evidence type="ECO:0000313" key="3">
    <source>
        <dbReference type="Proteomes" id="UP000435036"/>
    </source>
</evidence>